<dbReference type="AlphaFoldDB" id="A0A3Q9ETL1"/>
<protein>
    <submittedName>
        <fullName evidence="1">Uncharacterized protein</fullName>
    </submittedName>
</protein>
<dbReference type="KEGG" id="scya:EJ357_20330"/>
<reference evidence="1 2" key="1">
    <citation type="journal article" date="2019" name="Int. J. Syst. Evol. Microbiol.">
        <title>Streptomyces cyaneochromogenes sp. nov., a blue pigment-producing actinomycete from manganese-contaminated soil.</title>
        <authorList>
            <person name="Tang X."/>
            <person name="Zhao J."/>
            <person name="Li K."/>
            <person name="Chen Z."/>
            <person name="Sun Y."/>
            <person name="Gao J."/>
        </authorList>
    </citation>
    <scope>NUCLEOTIDE SEQUENCE [LARGE SCALE GENOMIC DNA]</scope>
    <source>
        <strain evidence="1 2">MK-45</strain>
    </source>
</reference>
<organism evidence="1 2">
    <name type="scientific">Streptomyces cyaneochromogenes</name>
    <dbReference type="NCBI Taxonomy" id="2496836"/>
    <lineage>
        <taxon>Bacteria</taxon>
        <taxon>Bacillati</taxon>
        <taxon>Actinomycetota</taxon>
        <taxon>Actinomycetes</taxon>
        <taxon>Kitasatosporales</taxon>
        <taxon>Streptomycetaceae</taxon>
        <taxon>Streptomyces</taxon>
    </lineage>
</organism>
<dbReference type="OrthoDB" id="7058480at2"/>
<dbReference type="EMBL" id="CP034539">
    <property type="protein sequence ID" value="AZQ35555.1"/>
    <property type="molecule type" value="Genomic_DNA"/>
</dbReference>
<proteinExistence type="predicted"/>
<evidence type="ECO:0000313" key="1">
    <source>
        <dbReference type="EMBL" id="AZQ35555.1"/>
    </source>
</evidence>
<sequence>MPTPVLVVALEPTTHAQRRTLVEELLKVSGRWGHARRKPAQGLTPTAIEAIAGQSAAYGSPTPHA</sequence>
<accession>A0A3Q9ETL1</accession>
<name>A0A3Q9ETL1_9ACTN</name>
<evidence type="ECO:0000313" key="2">
    <source>
        <dbReference type="Proteomes" id="UP000280298"/>
    </source>
</evidence>
<keyword evidence="2" id="KW-1185">Reference proteome</keyword>
<dbReference type="RefSeq" id="WP_126393034.1">
    <property type="nucleotide sequence ID" value="NZ_CP034539.1"/>
</dbReference>
<gene>
    <name evidence="1" type="ORF">EJ357_20330</name>
</gene>
<dbReference type="Proteomes" id="UP000280298">
    <property type="component" value="Chromosome"/>
</dbReference>